<dbReference type="PANTHER" id="PTHR43877">
    <property type="entry name" value="AMINOALKYLPHOSPHONATE N-ACETYLTRANSFERASE-RELATED-RELATED"/>
    <property type="match status" value="1"/>
</dbReference>
<sequence>MATRIPSSYVIRQLTPTDALIFRKFRLEALATSPNSFSSTVSREESFAMEIWEERTARTAFAFELVTPPSDQVDESTLHAHPVGMVGYYRVEQGETPLAHLVGLWVHPTHRGKGVGSALVEWAVEQVLPSGTDTANPRRRLQLEVGERNKQVTSMYERLGFRRLNADGLSMEYTSCPGTRDVVLSCDQGMATV</sequence>
<keyword evidence="1" id="KW-0808">Transferase</keyword>
<feature type="domain" description="N-acetyltransferase" evidence="3">
    <location>
        <begin position="9"/>
        <end position="189"/>
    </location>
</feature>
<proteinExistence type="predicted"/>
<dbReference type="InterPro" id="IPR016181">
    <property type="entry name" value="Acyl_CoA_acyltransferase"/>
</dbReference>
<accession>A0A0C3MF65</accession>
<dbReference type="GO" id="GO:0016747">
    <property type="term" value="F:acyltransferase activity, transferring groups other than amino-acyl groups"/>
    <property type="evidence" value="ECO:0007669"/>
    <property type="project" value="InterPro"/>
</dbReference>
<evidence type="ECO:0000256" key="2">
    <source>
        <dbReference type="ARBA" id="ARBA00023315"/>
    </source>
</evidence>
<evidence type="ECO:0000313" key="4">
    <source>
        <dbReference type="EMBL" id="KIO32362.1"/>
    </source>
</evidence>
<keyword evidence="2" id="KW-0012">Acyltransferase</keyword>
<dbReference type="PROSITE" id="PS51186">
    <property type="entry name" value="GNAT"/>
    <property type="match status" value="1"/>
</dbReference>
<dbReference type="Proteomes" id="UP000054248">
    <property type="component" value="Unassembled WGS sequence"/>
</dbReference>
<dbReference type="SUPFAM" id="SSF55729">
    <property type="entry name" value="Acyl-CoA N-acyltransferases (Nat)"/>
    <property type="match status" value="1"/>
</dbReference>
<dbReference type="EMBL" id="KN822955">
    <property type="protein sequence ID" value="KIO32362.1"/>
    <property type="molecule type" value="Genomic_DNA"/>
</dbReference>
<evidence type="ECO:0000259" key="3">
    <source>
        <dbReference type="PROSITE" id="PS51186"/>
    </source>
</evidence>
<dbReference type="Gene3D" id="3.40.630.30">
    <property type="match status" value="1"/>
</dbReference>
<dbReference type="Pfam" id="PF00583">
    <property type="entry name" value="Acetyltransf_1"/>
    <property type="match status" value="1"/>
</dbReference>
<reference evidence="4 5" key="1">
    <citation type="submission" date="2014-04" db="EMBL/GenBank/DDBJ databases">
        <authorList>
            <consortium name="DOE Joint Genome Institute"/>
            <person name="Kuo A."/>
            <person name="Girlanda M."/>
            <person name="Perotto S."/>
            <person name="Kohler A."/>
            <person name="Nagy L.G."/>
            <person name="Floudas D."/>
            <person name="Copeland A."/>
            <person name="Barry K.W."/>
            <person name="Cichocki N."/>
            <person name="Veneault-Fourrey C."/>
            <person name="LaButti K."/>
            <person name="Lindquist E.A."/>
            <person name="Lipzen A."/>
            <person name="Lundell T."/>
            <person name="Morin E."/>
            <person name="Murat C."/>
            <person name="Sun H."/>
            <person name="Tunlid A."/>
            <person name="Henrissat B."/>
            <person name="Grigoriev I.V."/>
            <person name="Hibbett D.S."/>
            <person name="Martin F."/>
            <person name="Nordberg H.P."/>
            <person name="Cantor M.N."/>
            <person name="Hua S.X."/>
        </authorList>
    </citation>
    <scope>NUCLEOTIDE SEQUENCE [LARGE SCALE GENOMIC DNA]</scope>
    <source>
        <strain evidence="4 5">MUT 4182</strain>
    </source>
</reference>
<dbReference type="HOGENOM" id="CLU_013985_19_3_1"/>
<organism evidence="4 5">
    <name type="scientific">Tulasnella calospora MUT 4182</name>
    <dbReference type="NCBI Taxonomy" id="1051891"/>
    <lineage>
        <taxon>Eukaryota</taxon>
        <taxon>Fungi</taxon>
        <taxon>Dikarya</taxon>
        <taxon>Basidiomycota</taxon>
        <taxon>Agaricomycotina</taxon>
        <taxon>Agaricomycetes</taxon>
        <taxon>Cantharellales</taxon>
        <taxon>Tulasnellaceae</taxon>
        <taxon>Tulasnella</taxon>
    </lineage>
</organism>
<dbReference type="OrthoDB" id="41532at2759"/>
<keyword evidence="5" id="KW-1185">Reference proteome</keyword>
<evidence type="ECO:0000313" key="5">
    <source>
        <dbReference type="Proteomes" id="UP000054248"/>
    </source>
</evidence>
<dbReference type="CDD" id="cd04301">
    <property type="entry name" value="NAT_SF"/>
    <property type="match status" value="1"/>
</dbReference>
<dbReference type="AlphaFoldDB" id="A0A0C3MF65"/>
<evidence type="ECO:0000256" key="1">
    <source>
        <dbReference type="ARBA" id="ARBA00022679"/>
    </source>
</evidence>
<dbReference type="InterPro" id="IPR050832">
    <property type="entry name" value="Bact_Acetyltransf"/>
</dbReference>
<gene>
    <name evidence="4" type="ORF">M407DRAFT_241455</name>
</gene>
<reference evidence="5" key="2">
    <citation type="submission" date="2015-01" db="EMBL/GenBank/DDBJ databases">
        <title>Evolutionary Origins and Diversification of the Mycorrhizal Mutualists.</title>
        <authorList>
            <consortium name="DOE Joint Genome Institute"/>
            <consortium name="Mycorrhizal Genomics Consortium"/>
            <person name="Kohler A."/>
            <person name="Kuo A."/>
            <person name="Nagy L.G."/>
            <person name="Floudas D."/>
            <person name="Copeland A."/>
            <person name="Barry K.W."/>
            <person name="Cichocki N."/>
            <person name="Veneault-Fourrey C."/>
            <person name="LaButti K."/>
            <person name="Lindquist E.A."/>
            <person name="Lipzen A."/>
            <person name="Lundell T."/>
            <person name="Morin E."/>
            <person name="Murat C."/>
            <person name="Riley R."/>
            <person name="Ohm R."/>
            <person name="Sun H."/>
            <person name="Tunlid A."/>
            <person name="Henrissat B."/>
            <person name="Grigoriev I.V."/>
            <person name="Hibbett D.S."/>
            <person name="Martin F."/>
        </authorList>
    </citation>
    <scope>NUCLEOTIDE SEQUENCE [LARGE SCALE GENOMIC DNA]</scope>
    <source>
        <strain evidence="5">MUT 4182</strain>
    </source>
</reference>
<dbReference type="InterPro" id="IPR000182">
    <property type="entry name" value="GNAT_dom"/>
</dbReference>
<name>A0A0C3MF65_9AGAM</name>
<protein>
    <recommendedName>
        <fullName evidence="3">N-acetyltransferase domain-containing protein</fullName>
    </recommendedName>
</protein>